<dbReference type="InterPro" id="IPR000531">
    <property type="entry name" value="Beta-barrel_TonB"/>
</dbReference>
<dbReference type="EMBL" id="CP015772">
    <property type="protein sequence ID" value="ANH83902.1"/>
    <property type="molecule type" value="Genomic_DNA"/>
</dbReference>
<dbReference type="OrthoDB" id="9768177at2"/>
<feature type="domain" description="TonB-dependent receptor-like beta-barrel" evidence="11">
    <location>
        <begin position="450"/>
        <end position="1015"/>
    </location>
</feature>
<evidence type="ECO:0000256" key="8">
    <source>
        <dbReference type="PROSITE-ProRule" id="PRU01360"/>
    </source>
</evidence>
<keyword evidence="10" id="KW-0732">Signal</keyword>
<dbReference type="FunFam" id="2.170.130.10:FF:000003">
    <property type="entry name" value="SusC/RagA family TonB-linked outer membrane protein"/>
    <property type="match status" value="1"/>
</dbReference>
<dbReference type="InterPro" id="IPR008969">
    <property type="entry name" value="CarboxyPept-like_regulatory"/>
</dbReference>
<organism evidence="13 14">
    <name type="scientific">Niabella ginsenosidivorans</name>
    <dbReference type="NCBI Taxonomy" id="1176587"/>
    <lineage>
        <taxon>Bacteria</taxon>
        <taxon>Pseudomonadati</taxon>
        <taxon>Bacteroidota</taxon>
        <taxon>Chitinophagia</taxon>
        <taxon>Chitinophagales</taxon>
        <taxon>Chitinophagaceae</taxon>
        <taxon>Niabella</taxon>
    </lineage>
</organism>
<dbReference type="AlphaFoldDB" id="A0A1A9IB05"/>
<dbReference type="GO" id="GO:0009279">
    <property type="term" value="C:cell outer membrane"/>
    <property type="evidence" value="ECO:0007669"/>
    <property type="project" value="UniProtKB-SubCell"/>
</dbReference>
<dbReference type="PROSITE" id="PS52016">
    <property type="entry name" value="TONB_DEPENDENT_REC_3"/>
    <property type="match status" value="1"/>
</dbReference>
<dbReference type="InterPro" id="IPR037066">
    <property type="entry name" value="Plug_dom_sf"/>
</dbReference>
<evidence type="ECO:0000256" key="5">
    <source>
        <dbReference type="ARBA" id="ARBA00023077"/>
    </source>
</evidence>
<dbReference type="InterPro" id="IPR023997">
    <property type="entry name" value="TonB-dep_OMP_SusC/RagA_CS"/>
</dbReference>
<dbReference type="Gene3D" id="2.40.170.20">
    <property type="entry name" value="TonB-dependent receptor, beta-barrel domain"/>
    <property type="match status" value="1"/>
</dbReference>
<evidence type="ECO:0000256" key="2">
    <source>
        <dbReference type="ARBA" id="ARBA00022448"/>
    </source>
</evidence>
<dbReference type="InterPro" id="IPR036942">
    <property type="entry name" value="Beta-barrel_TonB_sf"/>
</dbReference>
<reference evidence="13 14" key="1">
    <citation type="submission" date="2016-05" db="EMBL/GenBank/DDBJ databases">
        <title>Niabella ginsenosidivorans BS26 whole genome sequencing.</title>
        <authorList>
            <person name="Im W.T."/>
            <person name="Siddiqi M.Z."/>
        </authorList>
    </citation>
    <scope>NUCLEOTIDE SEQUENCE [LARGE SCALE GENOMIC DNA]</scope>
    <source>
        <strain evidence="13 14">BS26</strain>
    </source>
</reference>
<evidence type="ECO:0000256" key="1">
    <source>
        <dbReference type="ARBA" id="ARBA00004571"/>
    </source>
</evidence>
<dbReference type="InterPro" id="IPR039426">
    <property type="entry name" value="TonB-dep_rcpt-like"/>
</dbReference>
<feature type="signal peptide" evidence="10">
    <location>
        <begin position="1"/>
        <end position="20"/>
    </location>
</feature>
<evidence type="ECO:0000313" key="14">
    <source>
        <dbReference type="Proteomes" id="UP000077667"/>
    </source>
</evidence>
<feature type="chain" id="PRO_5008390115" evidence="10">
    <location>
        <begin position="21"/>
        <end position="1051"/>
    </location>
</feature>
<comment type="similarity">
    <text evidence="8 9">Belongs to the TonB-dependent receptor family.</text>
</comment>
<name>A0A1A9IB05_9BACT</name>
<keyword evidence="14" id="KW-1185">Reference proteome</keyword>
<evidence type="ECO:0000259" key="12">
    <source>
        <dbReference type="Pfam" id="PF07715"/>
    </source>
</evidence>
<keyword evidence="2 8" id="KW-0813">Transport</keyword>
<accession>A0A1A9IB05</accession>
<evidence type="ECO:0000256" key="3">
    <source>
        <dbReference type="ARBA" id="ARBA00022452"/>
    </source>
</evidence>
<dbReference type="SUPFAM" id="SSF56935">
    <property type="entry name" value="Porins"/>
    <property type="match status" value="1"/>
</dbReference>
<keyword evidence="4 8" id="KW-0812">Transmembrane</keyword>
<evidence type="ECO:0000259" key="11">
    <source>
        <dbReference type="Pfam" id="PF00593"/>
    </source>
</evidence>
<dbReference type="NCBIfam" id="TIGR04057">
    <property type="entry name" value="SusC_RagA_signa"/>
    <property type="match status" value="1"/>
</dbReference>
<keyword evidence="5 9" id="KW-0798">TonB box</keyword>
<dbReference type="SUPFAM" id="SSF49464">
    <property type="entry name" value="Carboxypeptidase regulatory domain-like"/>
    <property type="match status" value="1"/>
</dbReference>
<dbReference type="Gene3D" id="2.60.40.1120">
    <property type="entry name" value="Carboxypeptidase-like, regulatory domain"/>
    <property type="match status" value="1"/>
</dbReference>
<dbReference type="InterPro" id="IPR012910">
    <property type="entry name" value="Plug_dom"/>
</dbReference>
<dbReference type="Proteomes" id="UP000077667">
    <property type="component" value="Chromosome"/>
</dbReference>
<dbReference type="Pfam" id="PF13715">
    <property type="entry name" value="CarbopepD_reg_2"/>
    <property type="match status" value="1"/>
</dbReference>
<keyword evidence="6 8" id="KW-0472">Membrane</keyword>
<dbReference type="Pfam" id="PF00593">
    <property type="entry name" value="TonB_dep_Rec_b-barrel"/>
    <property type="match status" value="1"/>
</dbReference>
<evidence type="ECO:0000256" key="10">
    <source>
        <dbReference type="SAM" id="SignalP"/>
    </source>
</evidence>
<evidence type="ECO:0000313" key="13">
    <source>
        <dbReference type="EMBL" id="ANH83902.1"/>
    </source>
</evidence>
<dbReference type="InterPro" id="IPR023996">
    <property type="entry name" value="TonB-dep_OMP_SusC/RagA"/>
</dbReference>
<evidence type="ECO:0000256" key="7">
    <source>
        <dbReference type="ARBA" id="ARBA00023237"/>
    </source>
</evidence>
<keyword evidence="3 8" id="KW-1134">Transmembrane beta strand</keyword>
<protein>
    <submittedName>
        <fullName evidence="13">SusC/RagA family TonB-linked outer membrane protein</fullName>
    </submittedName>
</protein>
<sequence>MLLRLFFAMFLVVASGARTAATGSTFTGTLHREQQPVSGIVTDQKTGAPLAGVSITVKGTGTGAFTDQEGRYSLVVPHDVSNAVLIFSLVGYKTLEQPVGQQSQINVMLIAEQKEMDEVVVVGYGEQKKLTVTGAIATVSGSDLVKAPVAGISNALIGMAPGLQAIQTSGEFGNDKATILIRGMATLNADGRSPLILIDGVQRDTYNNLDPNEIESISILKDASSTAVYGVRGANGVILITTKQGKTGRPQVNVTANAAAIQPTILPEYLNSYDYAVLRNEAERNGGIAADKVTFTPEDLELYKSGADPVFHPSNNWIDELIKPLSFQQSYNANVSGGTEKVRYYTSLGYFNQSGGYQQPEQSLGFPYKQNYDKYNVRMNFDFKLSQDLLIQVKLGNQITDNTTPNGGAWAAFDKAANRPPMTSPVFIDGKYIERVIGLPGTVPNFNPWGDAGPTSASGAFLTEQYSSTLNTNLQLTYKLDRITKGLSVRAMGAYDSYYLKNKTESKNFPKWTVMKDPSAPEGYRLYQSADDGPFTGISEAVGDNNKWRKVYTEAAIEYKRGFNGHNVSGLVLGNFSREVRPSLLYKLPHVYLGMVSRVTYDYKNRYLTELNMGYNGSENFPDGKRFGFFPSVSFGWVLSNEPFFPKNRWLSFVKFRGSYGIVGNDEIGGQRYLYLDPPYSLNNGGYQAVVFGNPGVDFARYNVYNEGAIGNPDVTWEKSKKMDIGAELKFLDDHLSFNGDYFEEKRDNILWYLSTVPELVAATLPPANIGKVNNHGYELELGYTGQTAKVQYWVKAGYSFARNEIIFQDEPDRKYDYLKRTGKPLEQYFGLTFEGFYNTWEEINDPNRPKSKWEGAGLQPGDMKYKDLDGNGIIDEDDMGPVGYSDWPEITYSMSGGFSWKGFDLSVLVQGTDHVSASFSSAAAYPFVSSWGSAQKWHLERWTPERYANGDPISFPRVELSPDKQHNYQPSSFWIQDASYIRLKNVELGYRFTSKALKRMGMSSLRVYVSGNNLITRDHLKYSKDPDARELWGRTYPPMRVFNGGINLSF</sequence>
<evidence type="ECO:0000256" key="4">
    <source>
        <dbReference type="ARBA" id="ARBA00022692"/>
    </source>
</evidence>
<gene>
    <name evidence="13" type="ORF">A8C56_12685</name>
</gene>
<dbReference type="KEGG" id="nia:A8C56_12685"/>
<dbReference type="Pfam" id="PF07715">
    <property type="entry name" value="Plug"/>
    <property type="match status" value="1"/>
</dbReference>
<keyword evidence="7 8" id="KW-0998">Cell outer membrane</keyword>
<feature type="domain" description="TonB-dependent receptor plug" evidence="12">
    <location>
        <begin position="129"/>
        <end position="237"/>
    </location>
</feature>
<evidence type="ECO:0000256" key="9">
    <source>
        <dbReference type="RuleBase" id="RU003357"/>
    </source>
</evidence>
<evidence type="ECO:0000256" key="6">
    <source>
        <dbReference type="ARBA" id="ARBA00023136"/>
    </source>
</evidence>
<dbReference type="NCBIfam" id="TIGR04056">
    <property type="entry name" value="OMP_RagA_SusC"/>
    <property type="match status" value="1"/>
</dbReference>
<comment type="subcellular location">
    <subcellularLocation>
        <location evidence="1 8">Cell outer membrane</location>
        <topology evidence="1 8">Multi-pass membrane protein</topology>
    </subcellularLocation>
</comment>
<dbReference type="STRING" id="1176587.A8C56_12685"/>
<proteinExistence type="inferred from homology"/>
<dbReference type="Gene3D" id="2.170.130.10">
    <property type="entry name" value="TonB-dependent receptor, plug domain"/>
    <property type="match status" value="1"/>
</dbReference>
<dbReference type="RefSeq" id="WP_067761979.1">
    <property type="nucleotide sequence ID" value="NZ_CP015772.1"/>
</dbReference>